<sequence>MVLLASALRGGVSGAGRAQSCATLRVPWATLDRWRDWWNEVFPTTALWQSLRGRFVAPITGLLPAGLLARFSAADAATRALQALVLIAPLSTHSEVR</sequence>
<accession>A0A9D7EBY3</accession>
<organism evidence="1 2">
    <name type="scientific">Candidatus Methylophosphatis roskildensis</name>
    <dbReference type="NCBI Taxonomy" id="2899263"/>
    <lineage>
        <taxon>Bacteria</taxon>
        <taxon>Pseudomonadati</taxon>
        <taxon>Pseudomonadota</taxon>
        <taxon>Betaproteobacteria</taxon>
        <taxon>Nitrosomonadales</taxon>
        <taxon>Sterolibacteriaceae</taxon>
        <taxon>Candidatus Methylophosphatis</taxon>
    </lineage>
</organism>
<dbReference type="Proteomes" id="UP000807785">
    <property type="component" value="Unassembled WGS sequence"/>
</dbReference>
<name>A0A9D7EBY3_9PROT</name>
<protein>
    <submittedName>
        <fullName evidence="1">Uncharacterized protein</fullName>
    </submittedName>
</protein>
<comment type="caution">
    <text evidence="1">The sequence shown here is derived from an EMBL/GenBank/DDBJ whole genome shotgun (WGS) entry which is preliminary data.</text>
</comment>
<gene>
    <name evidence="1" type="ORF">IPH26_18195</name>
</gene>
<evidence type="ECO:0000313" key="2">
    <source>
        <dbReference type="Proteomes" id="UP000807785"/>
    </source>
</evidence>
<dbReference type="AlphaFoldDB" id="A0A9D7EBY3"/>
<proteinExistence type="predicted"/>
<evidence type="ECO:0000313" key="1">
    <source>
        <dbReference type="EMBL" id="MBK6974777.1"/>
    </source>
</evidence>
<reference evidence="1" key="1">
    <citation type="submission" date="2020-10" db="EMBL/GenBank/DDBJ databases">
        <title>Connecting structure to function with the recovery of over 1000 high-quality activated sludge metagenome-assembled genomes encoding full-length rRNA genes using long-read sequencing.</title>
        <authorList>
            <person name="Singleton C.M."/>
            <person name="Petriglieri F."/>
            <person name="Kristensen J.M."/>
            <person name="Kirkegaard R.H."/>
            <person name="Michaelsen T.Y."/>
            <person name="Andersen M.H."/>
            <person name="Karst S.M."/>
            <person name="Dueholm M.S."/>
            <person name="Nielsen P.H."/>
            <person name="Albertsen M."/>
        </authorList>
    </citation>
    <scope>NUCLEOTIDE SEQUENCE</scope>
    <source>
        <strain evidence="1">Bjer_18-Q3-R1-45_BAT3C.347</strain>
    </source>
</reference>
<dbReference type="EMBL" id="JADJEV010000004">
    <property type="protein sequence ID" value="MBK6974777.1"/>
    <property type="molecule type" value="Genomic_DNA"/>
</dbReference>